<keyword evidence="3" id="KW-1185">Reference proteome</keyword>
<feature type="transmembrane region" description="Helical" evidence="1">
    <location>
        <begin position="97"/>
        <end position="115"/>
    </location>
</feature>
<dbReference type="Gene3D" id="1.10.1760.20">
    <property type="match status" value="1"/>
</dbReference>
<keyword evidence="1" id="KW-0812">Transmembrane</keyword>
<feature type="transmembrane region" description="Helical" evidence="1">
    <location>
        <begin position="37"/>
        <end position="59"/>
    </location>
</feature>
<gene>
    <name evidence="2" type="ORF">EQG49_03450</name>
</gene>
<feature type="transmembrane region" description="Helical" evidence="1">
    <location>
        <begin position="71"/>
        <end position="91"/>
    </location>
</feature>
<keyword evidence="1" id="KW-0472">Membrane</keyword>
<evidence type="ECO:0000313" key="3">
    <source>
        <dbReference type="Proteomes" id="UP000292886"/>
    </source>
</evidence>
<evidence type="ECO:0000256" key="1">
    <source>
        <dbReference type="SAM" id="Phobius"/>
    </source>
</evidence>
<dbReference type="Proteomes" id="UP000292886">
    <property type="component" value="Chromosome"/>
</dbReference>
<dbReference type="EMBL" id="CP037940">
    <property type="protein sequence ID" value="QBO35579.1"/>
    <property type="molecule type" value="Genomic_DNA"/>
</dbReference>
<feature type="transmembrane region" description="Helical" evidence="1">
    <location>
        <begin position="145"/>
        <end position="166"/>
    </location>
</feature>
<protein>
    <submittedName>
        <fullName evidence="2">ECF transporter S component</fullName>
    </submittedName>
</protein>
<sequence length="175" mass="19719">MNMPIKKMALIAMLVAVATVGRLVIHPAPNVQPFTCLILFCTWYLGLEYGIWVGILGILTSNLLLGLSPTTFFQIISYLVIIYLAWLVTFLPNWHLTLPWLIPAVVVAGFLYGFVITALQAPILFVHLTWQAWLTYYLAGLPFDLNHAIGNGIFCGILYQPFTLLLSRLKRQQLI</sequence>
<reference evidence="3" key="1">
    <citation type="submission" date="2019-03" db="EMBL/GenBank/DDBJ databases">
        <title>Weissella sp. 26KH-42 Genome sequencing.</title>
        <authorList>
            <person name="Heo J."/>
            <person name="Kim S.-J."/>
            <person name="Kim J.-S."/>
            <person name="Hong S.-B."/>
            <person name="Kwon S.-W."/>
        </authorList>
    </citation>
    <scope>NUCLEOTIDE SEQUENCE [LARGE SCALE GENOMIC DNA]</scope>
    <source>
        <strain evidence="3">26KH-42</strain>
    </source>
</reference>
<evidence type="ECO:0000313" key="2">
    <source>
        <dbReference type="EMBL" id="QBO35579.1"/>
    </source>
</evidence>
<dbReference type="InterPro" id="IPR046487">
    <property type="entry name" value="DUF6580"/>
</dbReference>
<proteinExistence type="predicted"/>
<dbReference type="KEGG" id="wei:EQG49_03450"/>
<dbReference type="Pfam" id="PF20221">
    <property type="entry name" value="DUF6580"/>
    <property type="match status" value="1"/>
</dbReference>
<organism evidence="2 3">
    <name type="scientific">Periweissella cryptocerci</name>
    <dbReference type="NCBI Taxonomy" id="2506420"/>
    <lineage>
        <taxon>Bacteria</taxon>
        <taxon>Bacillati</taxon>
        <taxon>Bacillota</taxon>
        <taxon>Bacilli</taxon>
        <taxon>Lactobacillales</taxon>
        <taxon>Lactobacillaceae</taxon>
        <taxon>Periweissella</taxon>
    </lineage>
</organism>
<keyword evidence="1" id="KW-1133">Transmembrane helix</keyword>
<dbReference type="AlphaFoldDB" id="A0A4P6YSB4"/>
<name>A0A4P6YSB4_9LACO</name>
<dbReference type="OrthoDB" id="5198189at2"/>
<feature type="transmembrane region" description="Helical" evidence="1">
    <location>
        <begin position="122"/>
        <end position="139"/>
    </location>
</feature>
<accession>A0A4P6YSB4</accession>